<feature type="transmembrane region" description="Helical" evidence="9">
    <location>
        <begin position="72"/>
        <end position="99"/>
    </location>
</feature>
<keyword evidence="5 9" id="KW-0472">Membrane</keyword>
<dbReference type="Pfam" id="PF00001">
    <property type="entry name" value="7tm_1"/>
    <property type="match status" value="1"/>
</dbReference>
<evidence type="ECO:0000256" key="9">
    <source>
        <dbReference type="SAM" id="Phobius"/>
    </source>
</evidence>
<reference evidence="13" key="1">
    <citation type="submission" date="2017-02" db="UniProtKB">
        <authorList>
            <consortium name="WormBaseParasite"/>
        </authorList>
    </citation>
    <scope>IDENTIFICATION</scope>
</reference>
<evidence type="ECO:0000313" key="13">
    <source>
        <dbReference type="WBParaSite" id="ASIM_0001400201-mRNA-1"/>
    </source>
</evidence>
<evidence type="ECO:0000256" key="3">
    <source>
        <dbReference type="ARBA" id="ARBA00022989"/>
    </source>
</evidence>
<evidence type="ECO:0000256" key="8">
    <source>
        <dbReference type="RuleBase" id="RU000688"/>
    </source>
</evidence>
<reference evidence="11 12" key="2">
    <citation type="submission" date="2018-11" db="EMBL/GenBank/DDBJ databases">
        <authorList>
            <consortium name="Pathogen Informatics"/>
        </authorList>
    </citation>
    <scope>NUCLEOTIDE SEQUENCE [LARGE SCALE GENOMIC DNA]</scope>
</reference>
<evidence type="ECO:0000256" key="7">
    <source>
        <dbReference type="ARBA" id="ARBA00023224"/>
    </source>
</evidence>
<keyword evidence="12" id="KW-1185">Reference proteome</keyword>
<comment type="subcellular location">
    <subcellularLocation>
        <location evidence="1">Membrane</location>
        <topology evidence="1">Multi-pass membrane protein</topology>
    </subcellularLocation>
</comment>
<dbReference type="Gene3D" id="1.20.1070.10">
    <property type="entry name" value="Rhodopsin 7-helix transmembrane proteins"/>
    <property type="match status" value="1"/>
</dbReference>
<keyword evidence="6 8" id="KW-0675">Receptor</keyword>
<evidence type="ECO:0000313" key="12">
    <source>
        <dbReference type="Proteomes" id="UP000267096"/>
    </source>
</evidence>
<evidence type="ECO:0000259" key="10">
    <source>
        <dbReference type="PROSITE" id="PS50262"/>
    </source>
</evidence>
<dbReference type="PANTHER" id="PTHR24243">
    <property type="entry name" value="G-PROTEIN COUPLED RECEPTOR"/>
    <property type="match status" value="1"/>
</dbReference>
<gene>
    <name evidence="11" type="ORF">ASIM_LOCUS13430</name>
</gene>
<feature type="transmembrane region" description="Helical" evidence="9">
    <location>
        <begin position="251"/>
        <end position="269"/>
    </location>
</feature>
<protein>
    <submittedName>
        <fullName evidence="13">G_PROTEIN_RECEP_F1_2 domain-containing protein</fullName>
    </submittedName>
</protein>
<evidence type="ECO:0000313" key="11">
    <source>
        <dbReference type="EMBL" id="VDK49686.1"/>
    </source>
</evidence>
<evidence type="ECO:0000256" key="2">
    <source>
        <dbReference type="ARBA" id="ARBA00022692"/>
    </source>
</evidence>
<dbReference type="InterPro" id="IPR000276">
    <property type="entry name" value="GPCR_Rhodpsn"/>
</dbReference>
<organism evidence="13">
    <name type="scientific">Anisakis simplex</name>
    <name type="common">Herring worm</name>
    <dbReference type="NCBI Taxonomy" id="6269"/>
    <lineage>
        <taxon>Eukaryota</taxon>
        <taxon>Metazoa</taxon>
        <taxon>Ecdysozoa</taxon>
        <taxon>Nematoda</taxon>
        <taxon>Chromadorea</taxon>
        <taxon>Rhabditida</taxon>
        <taxon>Spirurina</taxon>
        <taxon>Ascaridomorpha</taxon>
        <taxon>Ascaridoidea</taxon>
        <taxon>Anisakidae</taxon>
        <taxon>Anisakis</taxon>
        <taxon>Anisakis simplex complex</taxon>
    </lineage>
</organism>
<name>A0A0M3JZQ4_ANISI</name>
<dbReference type="PROSITE" id="PS50262">
    <property type="entry name" value="G_PROTEIN_RECEP_F1_2"/>
    <property type="match status" value="1"/>
</dbReference>
<dbReference type="GO" id="GO:0008188">
    <property type="term" value="F:neuropeptide receptor activity"/>
    <property type="evidence" value="ECO:0007669"/>
    <property type="project" value="TreeGrafter"/>
</dbReference>
<accession>A0A0M3JZQ4</accession>
<keyword evidence="2 8" id="KW-0812">Transmembrane</keyword>
<dbReference type="WBParaSite" id="ASIM_0001400201-mRNA-1">
    <property type="protein sequence ID" value="ASIM_0001400201-mRNA-1"/>
    <property type="gene ID" value="ASIM_0001400201"/>
</dbReference>
<dbReference type="InterPro" id="IPR017452">
    <property type="entry name" value="GPCR_Rhodpsn_7TM"/>
</dbReference>
<dbReference type="Proteomes" id="UP000267096">
    <property type="component" value="Unassembled WGS sequence"/>
</dbReference>
<dbReference type="AlphaFoldDB" id="A0A0M3JZQ4"/>
<keyword evidence="3 9" id="KW-1133">Transmembrane helix</keyword>
<feature type="transmembrane region" description="Helical" evidence="9">
    <location>
        <begin position="150"/>
        <end position="171"/>
    </location>
</feature>
<evidence type="ECO:0000256" key="1">
    <source>
        <dbReference type="ARBA" id="ARBA00004141"/>
    </source>
</evidence>
<evidence type="ECO:0000256" key="4">
    <source>
        <dbReference type="ARBA" id="ARBA00023040"/>
    </source>
</evidence>
<dbReference type="PRINTS" id="PR00237">
    <property type="entry name" value="GPCRRHODOPSN"/>
</dbReference>
<evidence type="ECO:0000256" key="6">
    <source>
        <dbReference type="ARBA" id="ARBA00023170"/>
    </source>
</evidence>
<dbReference type="OrthoDB" id="5962705at2759"/>
<dbReference type="PROSITE" id="PS00237">
    <property type="entry name" value="G_PROTEIN_RECEP_F1_1"/>
    <property type="match status" value="1"/>
</dbReference>
<dbReference type="EMBL" id="UYRR01031390">
    <property type="protein sequence ID" value="VDK49686.1"/>
    <property type="molecule type" value="Genomic_DNA"/>
</dbReference>
<dbReference type="GO" id="GO:0005886">
    <property type="term" value="C:plasma membrane"/>
    <property type="evidence" value="ECO:0007669"/>
    <property type="project" value="TreeGrafter"/>
</dbReference>
<feature type="transmembrane region" description="Helical" evidence="9">
    <location>
        <begin position="192"/>
        <end position="212"/>
    </location>
</feature>
<proteinExistence type="inferred from homology"/>
<feature type="transmembrane region" description="Helical" evidence="9">
    <location>
        <begin position="340"/>
        <end position="357"/>
    </location>
</feature>
<keyword evidence="4 8" id="KW-0297">G-protein coupled receptor</keyword>
<comment type="similarity">
    <text evidence="8">Belongs to the G-protein coupled receptor 1 family.</text>
</comment>
<dbReference type="SUPFAM" id="SSF81321">
    <property type="entry name" value="Family A G protein-coupled receptor-like"/>
    <property type="match status" value="1"/>
</dbReference>
<keyword evidence="7 8" id="KW-0807">Transducer</keyword>
<dbReference type="PANTHER" id="PTHR24243:SF208">
    <property type="entry name" value="PYROKININ-1 RECEPTOR"/>
    <property type="match status" value="1"/>
</dbReference>
<feature type="transmembrane region" description="Helical" evidence="9">
    <location>
        <begin position="111"/>
        <end position="130"/>
    </location>
</feature>
<sequence length="426" mass="48355">MMSSDARQLTDGRAQMCAHADALIEDWIQKATSINILMSSQDIAIVATLKKAFVGNDQSCRSSAAQQHQSLWGVYLLTFIFSTVFIIGLLGNLLTMAVIYCTPALHSHTNYFLSNLACSDFFLIIFGIPFDLISLWRNAKPPKLPAYCEIMSTSISLFTYSSVLTIVALTAERFVAICYPFNMKILFNKRKVISVIYLSWIIAFIPSLYIGLQFKPVTPDFCGYNRELGDGIGKCDFVASEVIPFQFPFEVNMLLTFVIPVAFILYCYVRILSTLKELSHCTTVHIPIATTYSESIRRDNTLSLHAHIRDSSLLASHQAQKVVIKMLAHIRFCGCQKDQFPVTVTAIFFLCYLPYHIDRLIVHYTREKCDKSSVCLMLYPVTGLLQYFSAAMNPILYNLMSTRFRNAFKGWFRKILRSTSYKSVAR</sequence>
<feature type="transmembrane region" description="Helical" evidence="9">
    <location>
        <begin position="377"/>
        <end position="399"/>
    </location>
</feature>
<evidence type="ECO:0000256" key="5">
    <source>
        <dbReference type="ARBA" id="ARBA00023136"/>
    </source>
</evidence>
<feature type="domain" description="G-protein coupled receptors family 1 profile" evidence="10">
    <location>
        <begin position="91"/>
        <end position="397"/>
    </location>
</feature>